<dbReference type="Gene3D" id="1.10.1670.10">
    <property type="entry name" value="Helix-hairpin-Helix base-excision DNA repair enzymes (C-terminal)"/>
    <property type="match status" value="1"/>
</dbReference>
<organism evidence="12 13">
    <name type="scientific">Maribellus luteus</name>
    <dbReference type="NCBI Taxonomy" id="2305463"/>
    <lineage>
        <taxon>Bacteria</taxon>
        <taxon>Pseudomonadati</taxon>
        <taxon>Bacteroidota</taxon>
        <taxon>Bacteroidia</taxon>
        <taxon>Marinilabiliales</taxon>
        <taxon>Prolixibacteraceae</taxon>
        <taxon>Maribellus</taxon>
    </lineage>
</organism>
<keyword evidence="9" id="KW-0234">DNA repair</keyword>
<dbReference type="PANTHER" id="PTHR42944:SF1">
    <property type="entry name" value="ADENINE DNA GLYCOSYLASE"/>
    <property type="match status" value="1"/>
</dbReference>
<keyword evidence="7" id="KW-0408">Iron</keyword>
<dbReference type="SUPFAM" id="SSF48150">
    <property type="entry name" value="DNA-glycosylase"/>
    <property type="match status" value="1"/>
</dbReference>
<reference evidence="12 13" key="1">
    <citation type="submission" date="2018-08" db="EMBL/GenBank/DDBJ databases">
        <title>Pallidiluteibacterium maritimus gen. nov., sp. nov., isolated from coastal sediment.</title>
        <authorList>
            <person name="Zhou L.Y."/>
        </authorList>
    </citation>
    <scope>NUCLEOTIDE SEQUENCE [LARGE SCALE GENOMIC DNA]</scope>
    <source>
        <strain evidence="12 13">XSD2</strain>
    </source>
</reference>
<dbReference type="Proteomes" id="UP000265926">
    <property type="component" value="Unassembled WGS sequence"/>
</dbReference>
<comment type="caution">
    <text evidence="12">The sequence shown here is derived from an EMBL/GenBank/DDBJ whole genome shotgun (WGS) entry which is preliminary data.</text>
</comment>
<dbReference type="PANTHER" id="PTHR42944">
    <property type="entry name" value="ADENINE DNA GLYCOSYLASE"/>
    <property type="match status" value="1"/>
</dbReference>
<dbReference type="InterPro" id="IPR011257">
    <property type="entry name" value="DNA_glycosylase"/>
</dbReference>
<keyword evidence="10" id="KW-0326">Glycosidase</keyword>
<evidence type="ECO:0000313" key="12">
    <source>
        <dbReference type="EMBL" id="RIJ48696.1"/>
    </source>
</evidence>
<accession>A0A399SXA8</accession>
<comment type="function">
    <text evidence="2">Adenine glycosylase active on G-A mispairs. MutY also corrects error-prone DNA synthesis past GO lesions which are due to the oxidatively damaged form of guanine: 7,8-dihydro-8-oxoguanine (8-oxo-dGTP).</text>
</comment>
<name>A0A399SXA8_9BACT</name>
<dbReference type="InterPro" id="IPR044298">
    <property type="entry name" value="MIG/MutY"/>
</dbReference>
<evidence type="ECO:0000256" key="4">
    <source>
        <dbReference type="ARBA" id="ARBA00022723"/>
    </source>
</evidence>
<keyword evidence="6" id="KW-0378">Hydrolase</keyword>
<protein>
    <recommendedName>
        <fullName evidence="11">HhH-GPD domain-containing protein</fullName>
    </recommendedName>
</protein>
<evidence type="ECO:0000256" key="8">
    <source>
        <dbReference type="ARBA" id="ARBA00023014"/>
    </source>
</evidence>
<comment type="cofactor">
    <cofactor evidence="1">
        <name>[4Fe-4S] cluster</name>
        <dbReference type="ChEBI" id="CHEBI:49883"/>
    </cofactor>
</comment>
<sequence length="222" mass="26054">MEIEEEKIQYFQEKILEWYQENGRHFPWRNPSASNYVKIISEVLLQRTKAETVSKFFPTFVKKYASWKQLGNATEAELQDFLKPLGLYNQRGSRLFKLAQEMKKRNGRFPQTRDVVEEIPMMGQYITNAYELFILNKPSPLLDVNMARALERYFGPRKLADIRYDPYLQGLSKKVVQHPKSKEINWAILDFSALNCKQRSPLCTICCLKNNCKYYSSAKSGN</sequence>
<feature type="domain" description="HhH-GPD" evidence="11">
    <location>
        <begin position="44"/>
        <end position="194"/>
    </location>
</feature>
<dbReference type="SMART" id="SM00478">
    <property type="entry name" value="ENDO3c"/>
    <property type="match status" value="1"/>
</dbReference>
<evidence type="ECO:0000256" key="3">
    <source>
        <dbReference type="ARBA" id="ARBA00008343"/>
    </source>
</evidence>
<dbReference type="RefSeq" id="WP_119437616.1">
    <property type="nucleotide sequence ID" value="NZ_QWGR01000004.1"/>
</dbReference>
<dbReference type="EMBL" id="QWGR01000004">
    <property type="protein sequence ID" value="RIJ48696.1"/>
    <property type="molecule type" value="Genomic_DNA"/>
</dbReference>
<dbReference type="PROSITE" id="PS00764">
    <property type="entry name" value="ENDONUCLEASE_III_1"/>
    <property type="match status" value="1"/>
</dbReference>
<dbReference type="Gene3D" id="1.10.340.30">
    <property type="entry name" value="Hypothetical protein, domain 2"/>
    <property type="match status" value="1"/>
</dbReference>
<gene>
    <name evidence="12" type="ORF">D1614_09185</name>
</gene>
<evidence type="ECO:0000256" key="10">
    <source>
        <dbReference type="ARBA" id="ARBA00023295"/>
    </source>
</evidence>
<dbReference type="GO" id="GO:0035485">
    <property type="term" value="F:adenine/guanine mispair binding"/>
    <property type="evidence" value="ECO:0007669"/>
    <property type="project" value="TreeGrafter"/>
</dbReference>
<dbReference type="CDD" id="cd00056">
    <property type="entry name" value="ENDO3c"/>
    <property type="match status" value="1"/>
</dbReference>
<evidence type="ECO:0000256" key="9">
    <source>
        <dbReference type="ARBA" id="ARBA00023204"/>
    </source>
</evidence>
<dbReference type="InterPro" id="IPR023170">
    <property type="entry name" value="HhH_base_excis_C"/>
</dbReference>
<evidence type="ECO:0000256" key="6">
    <source>
        <dbReference type="ARBA" id="ARBA00022801"/>
    </source>
</evidence>
<evidence type="ECO:0000256" key="5">
    <source>
        <dbReference type="ARBA" id="ARBA00022763"/>
    </source>
</evidence>
<keyword evidence="8" id="KW-0411">Iron-sulfur</keyword>
<evidence type="ECO:0000256" key="7">
    <source>
        <dbReference type="ARBA" id="ARBA00023004"/>
    </source>
</evidence>
<evidence type="ECO:0000256" key="2">
    <source>
        <dbReference type="ARBA" id="ARBA00002933"/>
    </source>
</evidence>
<dbReference type="OrthoDB" id="9802365at2"/>
<evidence type="ECO:0000259" key="11">
    <source>
        <dbReference type="SMART" id="SM00478"/>
    </source>
</evidence>
<dbReference type="GO" id="GO:0032357">
    <property type="term" value="F:oxidized purine DNA binding"/>
    <property type="evidence" value="ECO:0007669"/>
    <property type="project" value="TreeGrafter"/>
</dbReference>
<dbReference type="GO" id="GO:0051536">
    <property type="term" value="F:iron-sulfur cluster binding"/>
    <property type="evidence" value="ECO:0007669"/>
    <property type="project" value="UniProtKB-KW"/>
</dbReference>
<dbReference type="Pfam" id="PF00730">
    <property type="entry name" value="HhH-GPD"/>
    <property type="match status" value="1"/>
</dbReference>
<evidence type="ECO:0000313" key="13">
    <source>
        <dbReference type="Proteomes" id="UP000265926"/>
    </source>
</evidence>
<dbReference type="InterPro" id="IPR003265">
    <property type="entry name" value="HhH-GPD_domain"/>
</dbReference>
<dbReference type="GO" id="GO:0006298">
    <property type="term" value="P:mismatch repair"/>
    <property type="evidence" value="ECO:0007669"/>
    <property type="project" value="TreeGrafter"/>
</dbReference>
<dbReference type="InterPro" id="IPR004035">
    <property type="entry name" value="Endouclease-III_FeS-bd_BS"/>
</dbReference>
<dbReference type="AlphaFoldDB" id="A0A399SXA8"/>
<evidence type="ECO:0000256" key="1">
    <source>
        <dbReference type="ARBA" id="ARBA00001966"/>
    </source>
</evidence>
<keyword evidence="13" id="KW-1185">Reference proteome</keyword>
<dbReference type="GO" id="GO:0000701">
    <property type="term" value="F:purine-specific mismatch base pair DNA N-glycosylase activity"/>
    <property type="evidence" value="ECO:0007669"/>
    <property type="project" value="TreeGrafter"/>
</dbReference>
<comment type="similarity">
    <text evidence="3">Belongs to the Nth/MutY family.</text>
</comment>
<keyword evidence="5" id="KW-0227">DNA damage</keyword>
<keyword evidence="4" id="KW-0479">Metal-binding</keyword>
<dbReference type="GO" id="GO:0006284">
    <property type="term" value="P:base-excision repair"/>
    <property type="evidence" value="ECO:0007669"/>
    <property type="project" value="InterPro"/>
</dbReference>
<dbReference type="GO" id="GO:0046872">
    <property type="term" value="F:metal ion binding"/>
    <property type="evidence" value="ECO:0007669"/>
    <property type="project" value="UniProtKB-KW"/>
</dbReference>
<dbReference type="GO" id="GO:0034039">
    <property type="term" value="F:8-oxo-7,8-dihydroguanine DNA N-glycosylase activity"/>
    <property type="evidence" value="ECO:0007669"/>
    <property type="project" value="TreeGrafter"/>
</dbReference>
<proteinExistence type="inferred from homology"/>